<keyword evidence="2" id="KW-0349">Heme</keyword>
<keyword evidence="4" id="KW-0249">Electron transport</keyword>
<organism evidence="7">
    <name type="scientific">hydrothermal vent metagenome</name>
    <dbReference type="NCBI Taxonomy" id="652676"/>
    <lineage>
        <taxon>unclassified sequences</taxon>
        <taxon>metagenomes</taxon>
        <taxon>ecological metagenomes</taxon>
    </lineage>
</organism>
<dbReference type="EMBL" id="UOER01000118">
    <property type="protein sequence ID" value="VAW22083.1"/>
    <property type="molecule type" value="Genomic_DNA"/>
</dbReference>
<evidence type="ECO:0000313" key="7">
    <source>
        <dbReference type="EMBL" id="VAW22083.1"/>
    </source>
</evidence>
<feature type="domain" description="Cytochrome c" evidence="6">
    <location>
        <begin position="41"/>
        <end position="117"/>
    </location>
</feature>
<keyword evidence="1" id="KW-0813">Transport</keyword>
<evidence type="ECO:0000256" key="3">
    <source>
        <dbReference type="ARBA" id="ARBA00022723"/>
    </source>
</evidence>
<dbReference type="InterPro" id="IPR051811">
    <property type="entry name" value="Cytochrome_c550/c551-like"/>
</dbReference>
<evidence type="ECO:0000259" key="6">
    <source>
        <dbReference type="PROSITE" id="PS51007"/>
    </source>
</evidence>
<dbReference type="Gene3D" id="1.10.760.10">
    <property type="entry name" value="Cytochrome c-like domain"/>
    <property type="match status" value="2"/>
</dbReference>
<evidence type="ECO:0000256" key="5">
    <source>
        <dbReference type="ARBA" id="ARBA00023004"/>
    </source>
</evidence>
<dbReference type="PROSITE" id="PS51007">
    <property type="entry name" value="CYTC"/>
    <property type="match status" value="2"/>
</dbReference>
<dbReference type="Pfam" id="PF13442">
    <property type="entry name" value="Cytochrome_CBB3"/>
    <property type="match status" value="1"/>
</dbReference>
<proteinExistence type="predicted"/>
<accession>A0A3B0U159</accession>
<evidence type="ECO:0000256" key="4">
    <source>
        <dbReference type="ARBA" id="ARBA00022982"/>
    </source>
</evidence>
<evidence type="ECO:0000256" key="1">
    <source>
        <dbReference type="ARBA" id="ARBA00022448"/>
    </source>
</evidence>
<feature type="non-terminal residue" evidence="7">
    <location>
        <position position="190"/>
    </location>
</feature>
<dbReference type="GO" id="GO:0020037">
    <property type="term" value="F:heme binding"/>
    <property type="evidence" value="ECO:0007669"/>
    <property type="project" value="InterPro"/>
</dbReference>
<dbReference type="InterPro" id="IPR036909">
    <property type="entry name" value="Cyt_c-like_dom_sf"/>
</dbReference>
<dbReference type="PANTHER" id="PTHR37823">
    <property type="entry name" value="CYTOCHROME C-553-LIKE"/>
    <property type="match status" value="1"/>
</dbReference>
<keyword evidence="3" id="KW-0479">Metal-binding</keyword>
<dbReference type="GO" id="GO:0046872">
    <property type="term" value="F:metal ion binding"/>
    <property type="evidence" value="ECO:0007669"/>
    <property type="project" value="UniProtKB-KW"/>
</dbReference>
<gene>
    <name evidence="7" type="ORF">MNBD_BACTEROID04-951</name>
</gene>
<dbReference type="AlphaFoldDB" id="A0A3B0U159"/>
<name>A0A3B0U159_9ZZZZ</name>
<dbReference type="InterPro" id="IPR009056">
    <property type="entry name" value="Cyt_c-like_dom"/>
</dbReference>
<reference evidence="7" key="1">
    <citation type="submission" date="2018-06" db="EMBL/GenBank/DDBJ databases">
        <authorList>
            <person name="Zhirakovskaya E."/>
        </authorList>
    </citation>
    <scope>NUCLEOTIDE SEQUENCE</scope>
</reference>
<evidence type="ECO:0000256" key="2">
    <source>
        <dbReference type="ARBA" id="ARBA00022617"/>
    </source>
</evidence>
<sequence>MKTKINMGIGLLLAVLIMSAYGFQSNNSKITTNNYQPIKKELKITGSQLFQNNCATCHGADRKGNLPTFPSLVNINQKLSKNQIGELLQTGRNIMPNFSHLSSSERSAIVGFLYGEPTESIISTEITSVEKGKNLFIANCARCHQPDTKNSNTQGQMQMGMKPPVLNGVNKRVNIFQFKQILNMGPCYMP</sequence>
<protein>
    <recommendedName>
        <fullName evidence="6">Cytochrome c domain-containing protein</fullName>
    </recommendedName>
</protein>
<keyword evidence="5" id="KW-0408">Iron</keyword>
<dbReference type="SUPFAM" id="SSF46626">
    <property type="entry name" value="Cytochrome c"/>
    <property type="match status" value="2"/>
</dbReference>
<feature type="domain" description="Cytochrome c" evidence="6">
    <location>
        <begin position="127"/>
        <end position="190"/>
    </location>
</feature>
<dbReference type="Pfam" id="PF00034">
    <property type="entry name" value="Cytochrom_C"/>
    <property type="match status" value="1"/>
</dbReference>
<dbReference type="GO" id="GO:0009055">
    <property type="term" value="F:electron transfer activity"/>
    <property type="evidence" value="ECO:0007669"/>
    <property type="project" value="InterPro"/>
</dbReference>